<feature type="signal peptide" evidence="1">
    <location>
        <begin position="1"/>
        <end position="21"/>
    </location>
</feature>
<dbReference type="AlphaFoldDB" id="A0A9X9X1G8"/>
<name>A0A9X9X1G8_9PROT</name>
<accession>A0A9X9X1G8</accession>
<dbReference type="Proteomes" id="UP001138751">
    <property type="component" value="Unassembled WGS sequence"/>
</dbReference>
<sequence>MAATGRLAIALMLFAAPPAGAGANPLVGTWLASQGGQAVELTLSADGAFARRDLGPGGTDMTVSGRWMMAGSGPWLRLTIEDWAPRRACGLLGCTAIGMLPGETYRYVLHGEDRLLLEDSGGPTEYRRAG</sequence>
<evidence type="ECO:0008006" key="4">
    <source>
        <dbReference type="Google" id="ProtNLM"/>
    </source>
</evidence>
<reference evidence="2" key="2">
    <citation type="journal article" date="2021" name="Syst. Appl. Microbiol.">
        <title>Roseomonas hellenica sp. nov., isolated from roots of wild-growing Alkanna tinctoria.</title>
        <authorList>
            <person name="Rat A."/>
            <person name="Naranjo H.D."/>
            <person name="Lebbe L."/>
            <person name="Cnockaert M."/>
            <person name="Krigas N."/>
            <person name="Grigoriadou K."/>
            <person name="Maloupa E."/>
            <person name="Willems A."/>
        </authorList>
    </citation>
    <scope>NUCLEOTIDE SEQUENCE</scope>
    <source>
        <strain evidence="2">LMG 31231</strain>
    </source>
</reference>
<organism evidence="2 3">
    <name type="scientific">Neoroseomonas soli</name>
    <dbReference type="NCBI Taxonomy" id="1081025"/>
    <lineage>
        <taxon>Bacteria</taxon>
        <taxon>Pseudomonadati</taxon>
        <taxon>Pseudomonadota</taxon>
        <taxon>Alphaproteobacteria</taxon>
        <taxon>Acetobacterales</taxon>
        <taxon>Acetobacteraceae</taxon>
        <taxon>Neoroseomonas</taxon>
    </lineage>
</organism>
<proteinExistence type="predicted"/>
<dbReference type="EMBL" id="JAAEDM010000064">
    <property type="protein sequence ID" value="MBR0673247.1"/>
    <property type="molecule type" value="Genomic_DNA"/>
</dbReference>
<evidence type="ECO:0000313" key="2">
    <source>
        <dbReference type="EMBL" id="MBR0673247.1"/>
    </source>
</evidence>
<reference evidence="2" key="1">
    <citation type="submission" date="2020-01" db="EMBL/GenBank/DDBJ databases">
        <authorList>
            <person name="Rat A."/>
        </authorList>
    </citation>
    <scope>NUCLEOTIDE SEQUENCE</scope>
    <source>
        <strain evidence="2">LMG 31231</strain>
    </source>
</reference>
<evidence type="ECO:0000313" key="3">
    <source>
        <dbReference type="Proteomes" id="UP001138751"/>
    </source>
</evidence>
<feature type="chain" id="PRO_5040940163" description="Alkaline proteinase inhibitor/ Outer membrane lipoprotein Omp19 domain-containing protein" evidence="1">
    <location>
        <begin position="22"/>
        <end position="130"/>
    </location>
</feature>
<keyword evidence="1" id="KW-0732">Signal</keyword>
<dbReference type="RefSeq" id="WP_211863659.1">
    <property type="nucleotide sequence ID" value="NZ_JAAEDM010000064.1"/>
</dbReference>
<protein>
    <recommendedName>
        <fullName evidence="4">Alkaline proteinase inhibitor/ Outer membrane lipoprotein Omp19 domain-containing protein</fullName>
    </recommendedName>
</protein>
<comment type="caution">
    <text evidence="2">The sequence shown here is derived from an EMBL/GenBank/DDBJ whole genome shotgun (WGS) entry which is preliminary data.</text>
</comment>
<gene>
    <name evidence="2" type="ORF">GXW76_18880</name>
</gene>
<evidence type="ECO:0000256" key="1">
    <source>
        <dbReference type="SAM" id="SignalP"/>
    </source>
</evidence>
<keyword evidence="3" id="KW-1185">Reference proteome</keyword>